<gene>
    <name evidence="6" type="ORF">CU097_012547</name>
</gene>
<sequence length="241" mass="25863">MAGQVVGGAASPLSLNIMTMFASTWFTEKLRATAGMLVASNYGAILVMFVIPAVTVNETYIPMVILTPHGYTTKEAGALNAFAFFAGTIGCSVAGPVLDMTKQYKLFLRLASPMVFITHLSFYFIVRPDSFSAILFALTLNQFFLSFLVPVVMELSTEVSFPVADATTSSLLWQGAQTFGFIFVVVMDALRDANGAPVDNMDKALIFEASVAGAIVILSFLFYGRLHRSEASAGTGISAKM</sequence>
<dbReference type="InterPro" id="IPR036259">
    <property type="entry name" value="MFS_trans_sf"/>
</dbReference>
<protein>
    <recommendedName>
        <fullName evidence="8">Major facilitator superfamily (MFS) profile domain-containing protein</fullName>
    </recommendedName>
</protein>
<keyword evidence="3 5" id="KW-1133">Transmembrane helix</keyword>
<reference evidence="6 7" key="1">
    <citation type="journal article" date="2018" name="G3 (Bethesda)">
        <title>Phylogenetic and Phylogenomic Definition of Rhizopus Species.</title>
        <authorList>
            <person name="Gryganskyi A.P."/>
            <person name="Golan J."/>
            <person name="Dolatabadi S."/>
            <person name="Mondo S."/>
            <person name="Robb S."/>
            <person name="Idnurm A."/>
            <person name="Muszewska A."/>
            <person name="Steczkiewicz K."/>
            <person name="Masonjones S."/>
            <person name="Liao H.L."/>
            <person name="Gajdeczka M.T."/>
            <person name="Anike F."/>
            <person name="Vuek A."/>
            <person name="Anishchenko I.M."/>
            <person name="Voigt K."/>
            <person name="de Hoog G.S."/>
            <person name="Smith M.E."/>
            <person name="Heitman J."/>
            <person name="Vilgalys R."/>
            <person name="Stajich J.E."/>
        </authorList>
    </citation>
    <scope>NUCLEOTIDE SEQUENCE [LARGE SCALE GENOMIC DNA]</scope>
    <source>
        <strain evidence="6 7">CBS 357.93</strain>
    </source>
</reference>
<name>A0A367JNV9_RHIAZ</name>
<accession>A0A367JNV9</accession>
<feature type="transmembrane region" description="Helical" evidence="5">
    <location>
        <begin position="76"/>
        <end position="94"/>
    </location>
</feature>
<evidence type="ECO:0000313" key="7">
    <source>
        <dbReference type="Proteomes" id="UP000252139"/>
    </source>
</evidence>
<dbReference type="OrthoDB" id="422206at2759"/>
<evidence type="ECO:0000256" key="1">
    <source>
        <dbReference type="ARBA" id="ARBA00004141"/>
    </source>
</evidence>
<dbReference type="PANTHER" id="PTHR10924">
    <property type="entry name" value="MAJOR FACILITATOR SUPERFAMILY PROTEIN-RELATED"/>
    <property type="match status" value="1"/>
</dbReference>
<dbReference type="SUPFAM" id="SSF103473">
    <property type="entry name" value="MFS general substrate transporter"/>
    <property type="match status" value="1"/>
</dbReference>
<organism evidence="6 7">
    <name type="scientific">Rhizopus azygosporus</name>
    <name type="common">Rhizopus microsporus var. azygosporus</name>
    <dbReference type="NCBI Taxonomy" id="86630"/>
    <lineage>
        <taxon>Eukaryota</taxon>
        <taxon>Fungi</taxon>
        <taxon>Fungi incertae sedis</taxon>
        <taxon>Mucoromycota</taxon>
        <taxon>Mucoromycotina</taxon>
        <taxon>Mucoromycetes</taxon>
        <taxon>Mucorales</taxon>
        <taxon>Mucorineae</taxon>
        <taxon>Rhizopodaceae</taxon>
        <taxon>Rhizopus</taxon>
    </lineage>
</organism>
<dbReference type="Proteomes" id="UP000252139">
    <property type="component" value="Unassembled WGS sequence"/>
</dbReference>
<evidence type="ECO:0008006" key="8">
    <source>
        <dbReference type="Google" id="ProtNLM"/>
    </source>
</evidence>
<keyword evidence="7" id="KW-1185">Reference proteome</keyword>
<feature type="transmembrane region" description="Helical" evidence="5">
    <location>
        <begin position="171"/>
        <end position="190"/>
    </location>
</feature>
<comment type="caution">
    <text evidence="6">The sequence shown here is derived from an EMBL/GenBank/DDBJ whole genome shotgun (WGS) entry which is preliminary data.</text>
</comment>
<comment type="subcellular location">
    <subcellularLocation>
        <location evidence="1">Membrane</location>
        <topology evidence="1">Multi-pass membrane protein</topology>
    </subcellularLocation>
</comment>
<evidence type="ECO:0000256" key="2">
    <source>
        <dbReference type="ARBA" id="ARBA00022692"/>
    </source>
</evidence>
<feature type="transmembrane region" description="Helical" evidence="5">
    <location>
        <begin position="205"/>
        <end position="223"/>
    </location>
</feature>
<evidence type="ECO:0000256" key="5">
    <source>
        <dbReference type="SAM" id="Phobius"/>
    </source>
</evidence>
<evidence type="ECO:0000313" key="6">
    <source>
        <dbReference type="EMBL" id="RCH91608.1"/>
    </source>
</evidence>
<dbReference type="InterPro" id="IPR049680">
    <property type="entry name" value="FLVCR1-2_SLC49-like"/>
</dbReference>
<keyword evidence="4 5" id="KW-0472">Membrane</keyword>
<evidence type="ECO:0000256" key="3">
    <source>
        <dbReference type="ARBA" id="ARBA00022989"/>
    </source>
</evidence>
<proteinExistence type="predicted"/>
<dbReference type="EMBL" id="PJQL01000946">
    <property type="protein sequence ID" value="RCH91608.1"/>
    <property type="molecule type" value="Genomic_DNA"/>
</dbReference>
<dbReference type="Gene3D" id="1.20.1250.20">
    <property type="entry name" value="MFS general substrate transporter like domains"/>
    <property type="match status" value="1"/>
</dbReference>
<dbReference type="GO" id="GO:0016020">
    <property type="term" value="C:membrane"/>
    <property type="evidence" value="ECO:0007669"/>
    <property type="project" value="UniProtKB-SubCell"/>
</dbReference>
<dbReference type="AlphaFoldDB" id="A0A367JNV9"/>
<dbReference type="PANTHER" id="PTHR10924:SF6">
    <property type="entry name" value="SOLUTE CARRIER FAMILY 49 MEMBER A3"/>
    <property type="match status" value="1"/>
</dbReference>
<feature type="transmembrane region" description="Helical" evidence="5">
    <location>
        <begin position="6"/>
        <end position="27"/>
    </location>
</feature>
<feature type="transmembrane region" description="Helical" evidence="5">
    <location>
        <begin position="34"/>
        <end position="56"/>
    </location>
</feature>
<evidence type="ECO:0000256" key="4">
    <source>
        <dbReference type="ARBA" id="ARBA00023136"/>
    </source>
</evidence>
<keyword evidence="2 5" id="KW-0812">Transmembrane</keyword>
<feature type="transmembrane region" description="Helical" evidence="5">
    <location>
        <begin position="106"/>
        <end position="125"/>
    </location>
</feature>